<dbReference type="PROSITE" id="PS50983">
    <property type="entry name" value="FE_B12_PBP"/>
    <property type="match status" value="1"/>
</dbReference>
<dbReference type="Gene3D" id="3.40.50.1980">
    <property type="entry name" value="Nitrogenase molybdenum iron protein domain"/>
    <property type="match status" value="1"/>
</dbReference>
<dbReference type="Proteomes" id="UP000261739">
    <property type="component" value="Unassembled WGS sequence"/>
</dbReference>
<dbReference type="InterPro" id="IPR002491">
    <property type="entry name" value="ABC_transptr_periplasmic_BD"/>
</dbReference>
<gene>
    <name evidence="2" type="ORF">DIW82_03390</name>
</gene>
<sequence>MLMGGPSGGAPLFPALGGRDVAGEQGVDRSVPATAEALAAMDPEIILTVRTGGGVDALLRQPGVAQTTAGREQRVIALPDAEAMSFGPQTGESLARYAEAVWQGR</sequence>
<reference evidence="2 3" key="1">
    <citation type="journal article" date="2018" name="Nat. Biotechnol.">
        <title>A standardized bacterial taxonomy based on genome phylogeny substantially revises the tree of life.</title>
        <authorList>
            <person name="Parks D.H."/>
            <person name="Chuvochina M."/>
            <person name="Waite D.W."/>
            <person name="Rinke C."/>
            <person name="Skarshewski A."/>
            <person name="Chaumeil P.A."/>
            <person name="Hugenholtz P."/>
        </authorList>
    </citation>
    <scope>NUCLEOTIDE SEQUENCE [LARGE SCALE GENOMIC DNA]</scope>
    <source>
        <strain evidence="2">UBA11247</strain>
    </source>
</reference>
<protein>
    <recommendedName>
        <fullName evidence="1">Fe/B12 periplasmic-binding domain-containing protein</fullName>
    </recommendedName>
</protein>
<proteinExistence type="predicted"/>
<organism evidence="2 3">
    <name type="scientific">Corynebacterium nuruki</name>
    <dbReference type="NCBI Taxonomy" id="1032851"/>
    <lineage>
        <taxon>Bacteria</taxon>
        <taxon>Bacillati</taxon>
        <taxon>Actinomycetota</taxon>
        <taxon>Actinomycetes</taxon>
        <taxon>Mycobacteriales</taxon>
        <taxon>Corynebacteriaceae</taxon>
        <taxon>Corynebacterium</taxon>
    </lineage>
</organism>
<dbReference type="Pfam" id="PF01497">
    <property type="entry name" value="Peripla_BP_2"/>
    <property type="match status" value="1"/>
</dbReference>
<dbReference type="AlphaFoldDB" id="A0A3D4SX41"/>
<comment type="caution">
    <text evidence="2">The sequence shown here is derived from an EMBL/GenBank/DDBJ whole genome shotgun (WGS) entry which is preliminary data.</text>
</comment>
<accession>A0A3D4SX41</accession>
<evidence type="ECO:0000259" key="1">
    <source>
        <dbReference type="PROSITE" id="PS50983"/>
    </source>
</evidence>
<evidence type="ECO:0000313" key="3">
    <source>
        <dbReference type="Proteomes" id="UP000261739"/>
    </source>
</evidence>
<evidence type="ECO:0000313" key="2">
    <source>
        <dbReference type="EMBL" id="HCT13849.1"/>
    </source>
</evidence>
<feature type="domain" description="Fe/B12 periplasmic-binding" evidence="1">
    <location>
        <begin position="1"/>
        <end position="105"/>
    </location>
</feature>
<name>A0A3D4SX41_9CORY</name>
<dbReference type="SUPFAM" id="SSF53807">
    <property type="entry name" value="Helical backbone' metal receptor"/>
    <property type="match status" value="1"/>
</dbReference>
<dbReference type="EMBL" id="DQID01000097">
    <property type="protein sequence ID" value="HCT13849.1"/>
    <property type="molecule type" value="Genomic_DNA"/>
</dbReference>